<reference evidence="2" key="1">
    <citation type="journal article" date="2019" name="Sci. Rep.">
        <title>Draft genome of Tanacetum cinerariifolium, the natural source of mosquito coil.</title>
        <authorList>
            <person name="Yamashiro T."/>
            <person name="Shiraishi A."/>
            <person name="Satake H."/>
            <person name="Nakayama K."/>
        </authorList>
    </citation>
    <scope>NUCLEOTIDE SEQUENCE</scope>
</reference>
<feature type="compositionally biased region" description="Basic and acidic residues" evidence="1">
    <location>
        <begin position="22"/>
        <end position="46"/>
    </location>
</feature>
<dbReference type="EMBL" id="BKCJ011484754">
    <property type="protein sequence ID" value="GFD37364.1"/>
    <property type="molecule type" value="Genomic_DNA"/>
</dbReference>
<evidence type="ECO:0000256" key="1">
    <source>
        <dbReference type="SAM" id="MobiDB-lite"/>
    </source>
</evidence>
<comment type="caution">
    <text evidence="2">The sequence shown here is derived from an EMBL/GenBank/DDBJ whole genome shotgun (WGS) entry which is preliminary data.</text>
</comment>
<dbReference type="AlphaFoldDB" id="A0A699VZG5"/>
<evidence type="ECO:0000313" key="2">
    <source>
        <dbReference type="EMBL" id="GFD37364.1"/>
    </source>
</evidence>
<gene>
    <name evidence="2" type="ORF">Tci_909333</name>
</gene>
<name>A0A699VZG5_TANCI</name>
<feature type="non-terminal residue" evidence="2">
    <location>
        <position position="54"/>
    </location>
</feature>
<accession>A0A699VZG5</accession>
<organism evidence="2">
    <name type="scientific">Tanacetum cinerariifolium</name>
    <name type="common">Dalmatian daisy</name>
    <name type="synonym">Chrysanthemum cinerariifolium</name>
    <dbReference type="NCBI Taxonomy" id="118510"/>
    <lineage>
        <taxon>Eukaryota</taxon>
        <taxon>Viridiplantae</taxon>
        <taxon>Streptophyta</taxon>
        <taxon>Embryophyta</taxon>
        <taxon>Tracheophyta</taxon>
        <taxon>Spermatophyta</taxon>
        <taxon>Magnoliopsida</taxon>
        <taxon>eudicotyledons</taxon>
        <taxon>Gunneridae</taxon>
        <taxon>Pentapetalae</taxon>
        <taxon>asterids</taxon>
        <taxon>campanulids</taxon>
        <taxon>Asterales</taxon>
        <taxon>Asteraceae</taxon>
        <taxon>Asteroideae</taxon>
        <taxon>Anthemideae</taxon>
        <taxon>Anthemidinae</taxon>
        <taxon>Tanacetum</taxon>
    </lineage>
</organism>
<proteinExistence type="predicted"/>
<sequence length="54" mass="5807">MLRKCAKWDAPQPVDSAPVEGCHAELFDEDPRPRPPEARAAKKTKSESTSGASG</sequence>
<protein>
    <submittedName>
        <fullName evidence="2">Uncharacterized protein</fullName>
    </submittedName>
</protein>
<feature type="region of interest" description="Disordered" evidence="1">
    <location>
        <begin position="1"/>
        <end position="54"/>
    </location>
</feature>